<dbReference type="InterPro" id="IPR029060">
    <property type="entry name" value="PIN-like_dom_sf"/>
</dbReference>
<organism evidence="8 9">
    <name type="scientific">Streblomastix strix</name>
    <dbReference type="NCBI Taxonomy" id="222440"/>
    <lineage>
        <taxon>Eukaryota</taxon>
        <taxon>Metamonada</taxon>
        <taxon>Preaxostyla</taxon>
        <taxon>Oxymonadida</taxon>
        <taxon>Streblomastigidae</taxon>
        <taxon>Streblomastix</taxon>
    </lineage>
</organism>
<evidence type="ECO:0000256" key="5">
    <source>
        <dbReference type="ARBA" id="ARBA00023204"/>
    </source>
</evidence>
<dbReference type="PRINTS" id="PR00066">
    <property type="entry name" value="XRODRMPGMNTG"/>
</dbReference>
<keyword evidence="3" id="KW-0378">Hydrolase</keyword>
<dbReference type="Proteomes" id="UP000324800">
    <property type="component" value="Unassembled WGS sequence"/>
</dbReference>
<protein>
    <submittedName>
        <fullName evidence="8">Putative DNA repair protein UVH3</fullName>
    </submittedName>
</protein>
<keyword evidence="4" id="KW-0227">DNA damage</keyword>
<evidence type="ECO:0000256" key="2">
    <source>
        <dbReference type="ARBA" id="ARBA00005283"/>
    </source>
</evidence>
<evidence type="ECO:0000313" key="8">
    <source>
        <dbReference type="EMBL" id="KAA6387285.1"/>
    </source>
</evidence>
<dbReference type="PANTHER" id="PTHR16171">
    <property type="entry name" value="DNA REPAIR PROTEIN COMPLEMENTING XP-G CELLS-RELATED"/>
    <property type="match status" value="1"/>
</dbReference>
<dbReference type="EMBL" id="SNRW01004440">
    <property type="protein sequence ID" value="KAA6387285.1"/>
    <property type="molecule type" value="Genomic_DNA"/>
</dbReference>
<dbReference type="PANTHER" id="PTHR16171:SF7">
    <property type="entry name" value="DNA REPAIR PROTEIN RAD2"/>
    <property type="match status" value="1"/>
</dbReference>
<dbReference type="PRINTS" id="PR00853">
    <property type="entry name" value="XPGRADSUPER"/>
</dbReference>
<dbReference type="PROSITE" id="PS00841">
    <property type="entry name" value="XPG_1"/>
    <property type="match status" value="1"/>
</dbReference>
<evidence type="ECO:0000256" key="6">
    <source>
        <dbReference type="ARBA" id="ARBA00023242"/>
    </source>
</evidence>
<keyword evidence="3" id="KW-0540">Nuclease</keyword>
<dbReference type="GO" id="GO:0004520">
    <property type="term" value="F:DNA endonuclease activity"/>
    <property type="evidence" value="ECO:0007669"/>
    <property type="project" value="TreeGrafter"/>
</dbReference>
<feature type="domain" description="XPG N-terminal" evidence="7">
    <location>
        <begin position="1"/>
        <end position="98"/>
    </location>
</feature>
<dbReference type="SUPFAM" id="SSF88723">
    <property type="entry name" value="PIN domain-like"/>
    <property type="match status" value="1"/>
</dbReference>
<proteinExistence type="inferred from homology"/>
<evidence type="ECO:0000313" key="9">
    <source>
        <dbReference type="Proteomes" id="UP000324800"/>
    </source>
</evidence>
<dbReference type="SMART" id="SM00485">
    <property type="entry name" value="XPGN"/>
    <property type="match status" value="1"/>
</dbReference>
<name>A0A5J4VXG0_9EUKA</name>
<dbReference type="CDD" id="cd09868">
    <property type="entry name" value="PIN_XPG_RAD2"/>
    <property type="match status" value="1"/>
</dbReference>
<dbReference type="InterPro" id="IPR006085">
    <property type="entry name" value="XPG_DNA_repair_N"/>
</dbReference>
<dbReference type="Pfam" id="PF00752">
    <property type="entry name" value="XPG_N"/>
    <property type="match status" value="1"/>
</dbReference>
<gene>
    <name evidence="8" type="ORF">EZS28_017185</name>
</gene>
<evidence type="ECO:0000259" key="7">
    <source>
        <dbReference type="SMART" id="SM00485"/>
    </source>
</evidence>
<evidence type="ECO:0000256" key="4">
    <source>
        <dbReference type="ARBA" id="ARBA00022763"/>
    </source>
</evidence>
<keyword evidence="5" id="KW-0234">DNA repair</keyword>
<reference evidence="8 9" key="1">
    <citation type="submission" date="2019-03" db="EMBL/GenBank/DDBJ databases">
        <title>Single cell metagenomics reveals metabolic interactions within the superorganism composed of flagellate Streblomastix strix and complex community of Bacteroidetes bacteria on its surface.</title>
        <authorList>
            <person name="Treitli S.C."/>
            <person name="Kolisko M."/>
            <person name="Husnik F."/>
            <person name="Keeling P."/>
            <person name="Hampl V."/>
        </authorList>
    </citation>
    <scope>NUCLEOTIDE SEQUENCE [LARGE SCALE GENOMIC DNA]</scope>
    <source>
        <strain evidence="8">ST1C</strain>
    </source>
</reference>
<dbReference type="InterPro" id="IPR006084">
    <property type="entry name" value="XPG/Rad2"/>
</dbReference>
<dbReference type="Gene3D" id="3.40.50.1010">
    <property type="entry name" value="5'-nuclease"/>
    <property type="match status" value="1"/>
</dbReference>
<comment type="similarity">
    <text evidence="2">Belongs to the XPG/RAD2 endonuclease family. XPG subfamily.</text>
</comment>
<comment type="caution">
    <text evidence="8">The sequence shown here is derived from an EMBL/GenBank/DDBJ whole genome shotgun (WGS) entry which is preliminary data.</text>
</comment>
<evidence type="ECO:0000256" key="1">
    <source>
        <dbReference type="ARBA" id="ARBA00004123"/>
    </source>
</evidence>
<dbReference type="GO" id="GO:0003697">
    <property type="term" value="F:single-stranded DNA binding"/>
    <property type="evidence" value="ECO:0007669"/>
    <property type="project" value="InterPro"/>
</dbReference>
<dbReference type="GO" id="GO:0006289">
    <property type="term" value="P:nucleotide-excision repair"/>
    <property type="evidence" value="ECO:0007669"/>
    <property type="project" value="InterPro"/>
</dbReference>
<keyword evidence="6" id="KW-0539">Nucleus</keyword>
<comment type="subcellular location">
    <subcellularLocation>
        <location evidence="1">Nucleus</location>
    </subcellularLocation>
</comment>
<evidence type="ECO:0000256" key="3">
    <source>
        <dbReference type="ARBA" id="ARBA00022759"/>
    </source>
</evidence>
<dbReference type="InterPro" id="IPR019974">
    <property type="entry name" value="XPG_CS"/>
</dbReference>
<dbReference type="AlphaFoldDB" id="A0A5J4VXG0"/>
<dbReference type="GO" id="GO:0016788">
    <property type="term" value="F:hydrolase activity, acting on ester bonds"/>
    <property type="evidence" value="ECO:0007669"/>
    <property type="project" value="InterPro"/>
</dbReference>
<dbReference type="OrthoDB" id="31113at2759"/>
<dbReference type="GO" id="GO:0005634">
    <property type="term" value="C:nucleus"/>
    <property type="evidence" value="ECO:0007669"/>
    <property type="project" value="UniProtKB-SubCell"/>
</dbReference>
<dbReference type="InterPro" id="IPR001044">
    <property type="entry name" value="XPG/Rad2_eukaryotes"/>
</dbReference>
<sequence length="136" mass="15992">MGIKGLWKLLDFIRKPVNLRGLAGRRLAVDSSIWLVAFQRGFRDANGIASEHAYLIGLYRRVMRLLALRIRPVFVFDGPTLPLKLRTLRERAAKRKLARERQEEAEYQILLESLKQRILQFVFILYAQIFDSIIFY</sequence>
<accession>A0A5J4VXG0</accession>
<keyword evidence="3" id="KW-0255">Endonuclease</keyword>